<evidence type="ECO:0000256" key="3">
    <source>
        <dbReference type="PROSITE-ProRule" id="PRU00236"/>
    </source>
</evidence>
<dbReference type="PANTHER" id="PTHR11085:SF4">
    <property type="entry name" value="NAD-DEPENDENT PROTEIN DEACYLASE"/>
    <property type="match status" value="1"/>
</dbReference>
<dbReference type="NCBIfam" id="NF001752">
    <property type="entry name" value="PRK00481.1-1"/>
    <property type="match status" value="1"/>
</dbReference>
<dbReference type="PROSITE" id="PS50305">
    <property type="entry name" value="SIRTUIN"/>
    <property type="match status" value="1"/>
</dbReference>
<evidence type="ECO:0000313" key="5">
    <source>
        <dbReference type="EMBL" id="SES87014.1"/>
    </source>
</evidence>
<dbReference type="RefSeq" id="WP_091689869.1">
    <property type="nucleotide sequence ID" value="NZ_CAAGSJ010000005.1"/>
</dbReference>
<dbReference type="Gene3D" id="3.30.1600.10">
    <property type="entry name" value="SIR2/SIRT2 'Small Domain"/>
    <property type="match status" value="1"/>
</dbReference>
<feature type="binding site" evidence="3">
    <location>
        <position position="147"/>
    </location>
    <ligand>
        <name>Zn(2+)</name>
        <dbReference type="ChEBI" id="CHEBI:29105"/>
    </ligand>
</feature>
<dbReference type="GO" id="GO:0017136">
    <property type="term" value="F:histone deacetylase activity, NAD-dependent"/>
    <property type="evidence" value="ECO:0007669"/>
    <property type="project" value="TreeGrafter"/>
</dbReference>
<dbReference type="AlphaFoldDB" id="A0A1H9ZZD1"/>
<protein>
    <submittedName>
        <fullName evidence="5">NAD-dependent deacetylase</fullName>
    </submittedName>
</protein>
<accession>A0A1H9ZZD1</accession>
<dbReference type="InterPro" id="IPR003000">
    <property type="entry name" value="Sirtuin"/>
</dbReference>
<dbReference type="Pfam" id="PF02146">
    <property type="entry name" value="SIR2"/>
    <property type="match status" value="1"/>
</dbReference>
<dbReference type="Proteomes" id="UP000243338">
    <property type="component" value="Unassembled WGS sequence"/>
</dbReference>
<feature type="domain" description="Deacetylase sirtuin-type" evidence="4">
    <location>
        <begin position="1"/>
        <end position="244"/>
    </location>
</feature>
<keyword evidence="1" id="KW-0808">Transferase</keyword>
<evidence type="ECO:0000256" key="2">
    <source>
        <dbReference type="ARBA" id="ARBA00023027"/>
    </source>
</evidence>
<dbReference type="InterPro" id="IPR050134">
    <property type="entry name" value="NAD-dep_sirtuin_deacylases"/>
</dbReference>
<feature type="active site" description="Proton acceptor" evidence="3">
    <location>
        <position position="115"/>
    </location>
</feature>
<dbReference type="GO" id="GO:0046872">
    <property type="term" value="F:metal ion binding"/>
    <property type="evidence" value="ECO:0007669"/>
    <property type="project" value="UniProtKB-KW"/>
</dbReference>
<evidence type="ECO:0000259" key="4">
    <source>
        <dbReference type="PROSITE" id="PS50305"/>
    </source>
</evidence>
<sequence length="249" mass="28030">MEELLDLLQNSQYCVVLTGAGISTLSGIPDFRGKDGLYNKFDADLIFSIEYFNKDPSYFYTHSRELIYELDQRKPNIIHKALSELEKRGIVKAVITQNIDMLHQRAGSKNVIEVHGSPRNHTCLACGKKYSYEYVADLVKNEEIPMCNECGGLIKPDVIFYGEMLEHEVIQKAIDESSKADLIIVLGSSLVVQPAAALPFYTLDNGGDLVIVNNMPTPLDNYARNKYDDLVEFINYLAEKMGLDVSEHI</sequence>
<dbReference type="Gene3D" id="3.40.50.1220">
    <property type="entry name" value="TPP-binding domain"/>
    <property type="match status" value="1"/>
</dbReference>
<feature type="binding site" evidence="3">
    <location>
        <position position="123"/>
    </location>
    <ligand>
        <name>Zn(2+)</name>
        <dbReference type="ChEBI" id="CHEBI:29105"/>
    </ligand>
</feature>
<feature type="binding site" evidence="3">
    <location>
        <position position="126"/>
    </location>
    <ligand>
        <name>Zn(2+)</name>
        <dbReference type="ChEBI" id="CHEBI:29105"/>
    </ligand>
</feature>
<keyword evidence="3" id="KW-0479">Metal-binding</keyword>
<dbReference type="InterPro" id="IPR026591">
    <property type="entry name" value="Sirtuin_cat_small_dom_sf"/>
</dbReference>
<dbReference type="SUPFAM" id="SSF52467">
    <property type="entry name" value="DHS-like NAD/FAD-binding domain"/>
    <property type="match status" value="1"/>
</dbReference>
<organism evidence="5 6">
    <name type="scientific">Methanococcoides vulcani</name>
    <dbReference type="NCBI Taxonomy" id="1353158"/>
    <lineage>
        <taxon>Archaea</taxon>
        <taxon>Methanobacteriati</taxon>
        <taxon>Methanobacteriota</taxon>
        <taxon>Stenosarchaea group</taxon>
        <taxon>Methanomicrobia</taxon>
        <taxon>Methanosarcinales</taxon>
        <taxon>Methanosarcinaceae</taxon>
        <taxon>Methanococcoides</taxon>
    </lineage>
</organism>
<dbReference type="InterPro" id="IPR026590">
    <property type="entry name" value="Ssirtuin_cat_dom"/>
</dbReference>
<dbReference type="NCBIfam" id="NF001753">
    <property type="entry name" value="PRK00481.1-3"/>
    <property type="match status" value="1"/>
</dbReference>
<name>A0A1H9ZZD1_9EURY</name>
<dbReference type="OrthoDB" id="728at2157"/>
<dbReference type="InterPro" id="IPR029035">
    <property type="entry name" value="DHS-like_NAD/FAD-binding_dom"/>
</dbReference>
<dbReference type="PANTHER" id="PTHR11085">
    <property type="entry name" value="NAD-DEPENDENT PROTEIN DEACYLASE SIRTUIN-5, MITOCHONDRIAL-RELATED"/>
    <property type="match status" value="1"/>
</dbReference>
<keyword evidence="2" id="KW-0520">NAD</keyword>
<reference evidence="6" key="1">
    <citation type="submission" date="2016-10" db="EMBL/GenBank/DDBJ databases">
        <authorList>
            <person name="Varghese N."/>
            <person name="Submissions S."/>
        </authorList>
    </citation>
    <scope>NUCLEOTIDE SEQUENCE [LARGE SCALE GENOMIC DNA]</scope>
    <source>
        <strain evidence="6">SLH 33</strain>
    </source>
</reference>
<evidence type="ECO:0000256" key="1">
    <source>
        <dbReference type="ARBA" id="ARBA00022679"/>
    </source>
</evidence>
<evidence type="ECO:0000313" key="6">
    <source>
        <dbReference type="Proteomes" id="UP000243338"/>
    </source>
</evidence>
<feature type="binding site" evidence="3">
    <location>
        <position position="150"/>
    </location>
    <ligand>
        <name>Zn(2+)</name>
        <dbReference type="ChEBI" id="CHEBI:29105"/>
    </ligand>
</feature>
<dbReference type="GO" id="GO:0070403">
    <property type="term" value="F:NAD+ binding"/>
    <property type="evidence" value="ECO:0007669"/>
    <property type="project" value="InterPro"/>
</dbReference>
<keyword evidence="3" id="KW-0862">Zinc</keyword>
<proteinExistence type="predicted"/>
<keyword evidence="6" id="KW-1185">Reference proteome</keyword>
<gene>
    <name evidence="5" type="ORF">SAMN04488587_1376</name>
</gene>
<dbReference type="EMBL" id="FOHQ01000003">
    <property type="protein sequence ID" value="SES87014.1"/>
    <property type="molecule type" value="Genomic_DNA"/>
</dbReference>
<dbReference type="STRING" id="1353158.SAMN04488587_1376"/>